<dbReference type="EMBL" id="MU157840">
    <property type="protein sequence ID" value="KAF9530346.1"/>
    <property type="molecule type" value="Genomic_DNA"/>
</dbReference>
<accession>A0A9P6EJP2</accession>
<sequence length="363" mass="40922">MSFFTPAPAARSKLGVYRRLSPCAGVHVSPLALGAMNIGDKWESIGMGSMDRQSSFHLSDTYYDLGGNFIDTANNYQDESSEEVIGEWAEKRGIRDELFIATKYTTLFKRDFDKPPIQKVMYSGNNAKSLKISVEASLKKLKTHYIDLLYVHCYDWDTSIQEIMRSLHALIMAGTVLYLGISDCPAWVVAKANEYARCNALTPFSVYQSAWNVMDRAFERDIIPMARAEGMALTPWNILAEGKIRTDKEEERRRQTGEKGRTVMNPNWERTEEQKNVCKALEKVAGEVGAKGIQAVAIAYLMQKATYVFPLVGGRRVEHILANMEALSISLSDEQIKLIEEQVPFEAGFPHWIVASLSLWLNN</sequence>
<dbReference type="InterPro" id="IPR036812">
    <property type="entry name" value="NAD(P)_OxRdtase_dom_sf"/>
</dbReference>
<gene>
    <name evidence="4" type="ORF">CPB83DRAFT_922059</name>
</gene>
<feature type="domain" description="NADP-dependent oxidoreductase" evidence="3">
    <location>
        <begin position="30"/>
        <end position="341"/>
    </location>
</feature>
<organism evidence="4 5">
    <name type="scientific">Crepidotus variabilis</name>
    <dbReference type="NCBI Taxonomy" id="179855"/>
    <lineage>
        <taxon>Eukaryota</taxon>
        <taxon>Fungi</taxon>
        <taxon>Dikarya</taxon>
        <taxon>Basidiomycota</taxon>
        <taxon>Agaricomycotina</taxon>
        <taxon>Agaricomycetes</taxon>
        <taxon>Agaricomycetidae</taxon>
        <taxon>Agaricales</taxon>
        <taxon>Agaricineae</taxon>
        <taxon>Crepidotaceae</taxon>
        <taxon>Crepidotus</taxon>
    </lineage>
</organism>
<dbReference type="Pfam" id="PF00248">
    <property type="entry name" value="Aldo_ket_red"/>
    <property type="match status" value="1"/>
</dbReference>
<dbReference type="Proteomes" id="UP000807306">
    <property type="component" value="Unassembled WGS sequence"/>
</dbReference>
<dbReference type="InterPro" id="IPR050523">
    <property type="entry name" value="AKR_Detox_Biosynth"/>
</dbReference>
<name>A0A9P6EJP2_9AGAR</name>
<keyword evidence="5" id="KW-1185">Reference proteome</keyword>
<protein>
    <submittedName>
        <fullName evidence="4">Aldo/keto reductase</fullName>
    </submittedName>
</protein>
<keyword evidence="1" id="KW-0521">NADP</keyword>
<dbReference type="SUPFAM" id="SSF51430">
    <property type="entry name" value="NAD(P)-linked oxidoreductase"/>
    <property type="match status" value="1"/>
</dbReference>
<evidence type="ECO:0000256" key="2">
    <source>
        <dbReference type="ARBA" id="ARBA00038157"/>
    </source>
</evidence>
<dbReference type="PANTHER" id="PTHR43364:SF7">
    <property type="entry name" value="NADP-DEPENDENT OXIDOREDUCTASE DOMAIN-CONTAINING PROTEIN-RELATED"/>
    <property type="match status" value="1"/>
</dbReference>
<dbReference type="OrthoDB" id="48988at2759"/>
<dbReference type="Gene3D" id="3.20.20.100">
    <property type="entry name" value="NADP-dependent oxidoreductase domain"/>
    <property type="match status" value="1"/>
</dbReference>
<reference evidence="4" key="1">
    <citation type="submission" date="2020-11" db="EMBL/GenBank/DDBJ databases">
        <authorList>
            <consortium name="DOE Joint Genome Institute"/>
            <person name="Ahrendt S."/>
            <person name="Riley R."/>
            <person name="Andreopoulos W."/>
            <person name="Labutti K."/>
            <person name="Pangilinan J."/>
            <person name="Ruiz-Duenas F.J."/>
            <person name="Barrasa J.M."/>
            <person name="Sanchez-Garcia M."/>
            <person name="Camarero S."/>
            <person name="Miyauchi S."/>
            <person name="Serrano A."/>
            <person name="Linde D."/>
            <person name="Babiker R."/>
            <person name="Drula E."/>
            <person name="Ayuso-Fernandez I."/>
            <person name="Pacheco R."/>
            <person name="Padilla G."/>
            <person name="Ferreira P."/>
            <person name="Barriuso J."/>
            <person name="Kellner H."/>
            <person name="Castanera R."/>
            <person name="Alfaro M."/>
            <person name="Ramirez L."/>
            <person name="Pisabarro A.G."/>
            <person name="Kuo A."/>
            <person name="Tritt A."/>
            <person name="Lipzen A."/>
            <person name="He G."/>
            <person name="Yan M."/>
            <person name="Ng V."/>
            <person name="Cullen D."/>
            <person name="Martin F."/>
            <person name="Rosso M.-N."/>
            <person name="Henrissat B."/>
            <person name="Hibbett D."/>
            <person name="Martinez A.T."/>
            <person name="Grigoriev I.V."/>
        </authorList>
    </citation>
    <scope>NUCLEOTIDE SEQUENCE</scope>
    <source>
        <strain evidence="4">CBS 506.95</strain>
    </source>
</reference>
<evidence type="ECO:0000313" key="4">
    <source>
        <dbReference type="EMBL" id="KAF9530346.1"/>
    </source>
</evidence>
<dbReference type="PANTHER" id="PTHR43364">
    <property type="entry name" value="NADH-SPECIFIC METHYLGLYOXAL REDUCTASE-RELATED"/>
    <property type="match status" value="1"/>
</dbReference>
<comment type="similarity">
    <text evidence="2">Belongs to the aldo/keto reductase family. Aldo/keto reductase 2 subfamily.</text>
</comment>
<proteinExistence type="inferred from homology"/>
<evidence type="ECO:0000256" key="1">
    <source>
        <dbReference type="ARBA" id="ARBA00022857"/>
    </source>
</evidence>
<dbReference type="InterPro" id="IPR023210">
    <property type="entry name" value="NADP_OxRdtase_dom"/>
</dbReference>
<dbReference type="AlphaFoldDB" id="A0A9P6EJP2"/>
<evidence type="ECO:0000259" key="3">
    <source>
        <dbReference type="Pfam" id="PF00248"/>
    </source>
</evidence>
<comment type="caution">
    <text evidence="4">The sequence shown here is derived from an EMBL/GenBank/DDBJ whole genome shotgun (WGS) entry which is preliminary data.</text>
</comment>
<evidence type="ECO:0000313" key="5">
    <source>
        <dbReference type="Proteomes" id="UP000807306"/>
    </source>
</evidence>